<reference evidence="1 2" key="1">
    <citation type="submission" date="2014-02" db="EMBL/GenBank/DDBJ databases">
        <title>Single nucleus genome sequencing reveals high similarity among nuclei of an endomycorrhizal fungus.</title>
        <authorList>
            <person name="Lin K."/>
            <person name="Geurts R."/>
            <person name="Zhang Z."/>
            <person name="Limpens E."/>
            <person name="Saunders D.G."/>
            <person name="Mu D."/>
            <person name="Pang E."/>
            <person name="Cao H."/>
            <person name="Cha H."/>
            <person name="Lin T."/>
            <person name="Zhou Q."/>
            <person name="Shang Y."/>
            <person name="Li Y."/>
            <person name="Ivanov S."/>
            <person name="Sharma T."/>
            <person name="Velzen R.V."/>
            <person name="Ruijter N.D."/>
            <person name="Aanen D.K."/>
            <person name="Win J."/>
            <person name="Kamoun S."/>
            <person name="Bisseling T."/>
            <person name="Huang S."/>
        </authorList>
    </citation>
    <scope>NUCLEOTIDE SEQUENCE [LARGE SCALE GENOMIC DNA]</scope>
    <source>
        <strain evidence="2">DAOM197198w</strain>
    </source>
</reference>
<dbReference type="AlphaFoldDB" id="A0A015J663"/>
<gene>
    <name evidence="1" type="ORF">RirG_271100</name>
</gene>
<name>A0A015J663_RHIIW</name>
<dbReference type="Proteomes" id="UP000022910">
    <property type="component" value="Unassembled WGS sequence"/>
</dbReference>
<keyword evidence="2" id="KW-1185">Reference proteome</keyword>
<organism evidence="1 2">
    <name type="scientific">Rhizophagus irregularis (strain DAOM 197198w)</name>
    <name type="common">Glomus intraradices</name>
    <dbReference type="NCBI Taxonomy" id="1432141"/>
    <lineage>
        <taxon>Eukaryota</taxon>
        <taxon>Fungi</taxon>
        <taxon>Fungi incertae sedis</taxon>
        <taxon>Mucoromycota</taxon>
        <taxon>Glomeromycotina</taxon>
        <taxon>Glomeromycetes</taxon>
        <taxon>Glomerales</taxon>
        <taxon>Glomeraceae</taxon>
        <taxon>Rhizophagus</taxon>
    </lineage>
</organism>
<evidence type="ECO:0000313" key="1">
    <source>
        <dbReference type="EMBL" id="EXX50409.1"/>
    </source>
</evidence>
<accession>A0A015J663</accession>
<evidence type="ECO:0000313" key="2">
    <source>
        <dbReference type="Proteomes" id="UP000022910"/>
    </source>
</evidence>
<proteinExistence type="predicted"/>
<dbReference type="EMBL" id="JEMT01029967">
    <property type="protein sequence ID" value="EXX50409.1"/>
    <property type="molecule type" value="Genomic_DNA"/>
</dbReference>
<protein>
    <submittedName>
        <fullName evidence="1">Uncharacterized protein</fullName>
    </submittedName>
</protein>
<comment type="caution">
    <text evidence="1">The sequence shown here is derived from an EMBL/GenBank/DDBJ whole genome shotgun (WGS) entry which is preliminary data.</text>
</comment>
<sequence length="178" mass="20650">MANPEAQTPDKQNTLFLGAKTTAPGVTHILTGYKESDDEREQVRDIIIYNIPYTWNVEEILGELTLWGKTIKLSLKWQHKYQTLRVKIVLNSFTFPQFNKFWTIDWEFQAVIHDIPVDMTMATLWADRKPQPFLTTCSASAFKIIQTSKGKRKLVKYFENWEATLKALGTPQVCLENH</sequence>
<dbReference type="HOGENOM" id="CLU_1511395_0_0_1"/>